<comment type="function">
    <text evidence="6 9">Catalyzes cyclization of the linear tetrapyrrole, hydroxymethylbilane, to the macrocyclic uroporphyrinogen III.</text>
</comment>
<dbReference type="AlphaFoldDB" id="A0A7J5B850"/>
<comment type="caution">
    <text evidence="11">The sequence shown here is derived from an EMBL/GenBank/DDBJ whole genome shotgun (WGS) entry which is preliminary data.</text>
</comment>
<keyword evidence="4 9" id="KW-0456">Lyase</keyword>
<dbReference type="GO" id="GO:0006782">
    <property type="term" value="P:protoporphyrinogen IX biosynthetic process"/>
    <property type="evidence" value="ECO:0007669"/>
    <property type="project" value="UniProtKB-UniRule"/>
</dbReference>
<dbReference type="EMBL" id="WBKB01000010">
    <property type="protein sequence ID" value="KAB1641212.1"/>
    <property type="molecule type" value="Genomic_DNA"/>
</dbReference>
<dbReference type="CDD" id="cd06578">
    <property type="entry name" value="HemD"/>
    <property type="match status" value="1"/>
</dbReference>
<dbReference type="Gene3D" id="3.40.50.10090">
    <property type="match status" value="2"/>
</dbReference>
<dbReference type="PANTHER" id="PTHR38042:SF1">
    <property type="entry name" value="UROPORPHYRINOGEN-III SYNTHASE, CHLOROPLASTIC"/>
    <property type="match status" value="1"/>
</dbReference>
<dbReference type="OrthoDB" id="9815856at2"/>
<protein>
    <recommendedName>
        <fullName evidence="7 9">Uroporphyrinogen-III synthase</fullName>
        <ecNumber evidence="3 9">4.2.1.75</ecNumber>
    </recommendedName>
</protein>
<evidence type="ECO:0000256" key="8">
    <source>
        <dbReference type="ARBA" id="ARBA00048617"/>
    </source>
</evidence>
<evidence type="ECO:0000256" key="5">
    <source>
        <dbReference type="ARBA" id="ARBA00023244"/>
    </source>
</evidence>
<gene>
    <name evidence="11" type="ORF">F8O05_13370</name>
</gene>
<evidence type="ECO:0000313" key="12">
    <source>
        <dbReference type="Proteomes" id="UP000433493"/>
    </source>
</evidence>
<comment type="catalytic activity">
    <reaction evidence="8 9">
        <text>hydroxymethylbilane = uroporphyrinogen III + H2O</text>
        <dbReference type="Rhea" id="RHEA:18965"/>
        <dbReference type="ChEBI" id="CHEBI:15377"/>
        <dbReference type="ChEBI" id="CHEBI:57308"/>
        <dbReference type="ChEBI" id="CHEBI:57845"/>
        <dbReference type="EC" id="4.2.1.75"/>
    </reaction>
</comment>
<keyword evidence="12" id="KW-1185">Reference proteome</keyword>
<dbReference type="InterPro" id="IPR003754">
    <property type="entry name" value="4pyrrol_synth_uPrphyn_synth"/>
</dbReference>
<dbReference type="RefSeq" id="WP_158053249.1">
    <property type="nucleotide sequence ID" value="NZ_WBKB01000010.1"/>
</dbReference>
<dbReference type="InterPro" id="IPR036108">
    <property type="entry name" value="4pyrrol_syn_uPrphyn_synt_sf"/>
</dbReference>
<organism evidence="11 12">
    <name type="scientific">Gulosibacter chungangensis</name>
    <dbReference type="NCBI Taxonomy" id="979746"/>
    <lineage>
        <taxon>Bacteria</taxon>
        <taxon>Bacillati</taxon>
        <taxon>Actinomycetota</taxon>
        <taxon>Actinomycetes</taxon>
        <taxon>Micrococcales</taxon>
        <taxon>Microbacteriaceae</taxon>
        <taxon>Gulosibacter</taxon>
    </lineage>
</organism>
<dbReference type="EC" id="4.2.1.75" evidence="3 9"/>
<evidence type="ECO:0000256" key="6">
    <source>
        <dbReference type="ARBA" id="ARBA00037589"/>
    </source>
</evidence>
<accession>A0A7J5B850</accession>
<dbReference type="Pfam" id="PF02602">
    <property type="entry name" value="HEM4"/>
    <property type="match status" value="1"/>
</dbReference>
<dbReference type="SUPFAM" id="SSF69618">
    <property type="entry name" value="HemD-like"/>
    <property type="match status" value="1"/>
</dbReference>
<dbReference type="Proteomes" id="UP000433493">
    <property type="component" value="Unassembled WGS sequence"/>
</dbReference>
<evidence type="ECO:0000256" key="4">
    <source>
        <dbReference type="ARBA" id="ARBA00023239"/>
    </source>
</evidence>
<dbReference type="InterPro" id="IPR039793">
    <property type="entry name" value="UROS/Hem4"/>
</dbReference>
<comment type="similarity">
    <text evidence="2 9">Belongs to the uroporphyrinogen-III synthase family.</text>
</comment>
<proteinExistence type="inferred from homology"/>
<evidence type="ECO:0000256" key="1">
    <source>
        <dbReference type="ARBA" id="ARBA00004772"/>
    </source>
</evidence>
<evidence type="ECO:0000256" key="9">
    <source>
        <dbReference type="RuleBase" id="RU366031"/>
    </source>
</evidence>
<reference evidence="11 12" key="1">
    <citation type="submission" date="2019-09" db="EMBL/GenBank/DDBJ databases">
        <title>Phylogeny of genus Pseudoclavibacter and closely related genus.</title>
        <authorList>
            <person name="Li Y."/>
        </authorList>
    </citation>
    <scope>NUCLEOTIDE SEQUENCE [LARGE SCALE GENOMIC DNA]</scope>
    <source>
        <strain evidence="11 12">KCTC 13959</strain>
    </source>
</reference>
<dbReference type="PANTHER" id="PTHR38042">
    <property type="entry name" value="UROPORPHYRINOGEN-III SYNTHASE, CHLOROPLASTIC"/>
    <property type="match status" value="1"/>
</dbReference>
<evidence type="ECO:0000256" key="7">
    <source>
        <dbReference type="ARBA" id="ARBA00040167"/>
    </source>
</evidence>
<evidence type="ECO:0000256" key="2">
    <source>
        <dbReference type="ARBA" id="ARBA00008133"/>
    </source>
</evidence>
<evidence type="ECO:0000313" key="11">
    <source>
        <dbReference type="EMBL" id="KAB1641212.1"/>
    </source>
</evidence>
<dbReference type="GO" id="GO:0006780">
    <property type="term" value="P:uroporphyrinogen III biosynthetic process"/>
    <property type="evidence" value="ECO:0007669"/>
    <property type="project" value="UniProtKB-UniRule"/>
</dbReference>
<comment type="pathway">
    <text evidence="1 9">Porphyrin-containing compound metabolism; protoporphyrin-IX biosynthesis; coproporphyrinogen-III from 5-aminolevulinate: step 3/4.</text>
</comment>
<feature type="domain" description="Tetrapyrrole biosynthesis uroporphyrinogen III synthase" evidence="10">
    <location>
        <begin position="21"/>
        <end position="234"/>
    </location>
</feature>
<name>A0A7J5B850_9MICO</name>
<dbReference type="UniPathway" id="UPA00251">
    <property type="reaction ID" value="UER00320"/>
</dbReference>
<evidence type="ECO:0000259" key="10">
    <source>
        <dbReference type="Pfam" id="PF02602"/>
    </source>
</evidence>
<evidence type="ECO:0000256" key="3">
    <source>
        <dbReference type="ARBA" id="ARBA00013109"/>
    </source>
</evidence>
<dbReference type="GO" id="GO:0004852">
    <property type="term" value="F:uroporphyrinogen-III synthase activity"/>
    <property type="evidence" value="ECO:0007669"/>
    <property type="project" value="UniProtKB-UniRule"/>
</dbReference>
<sequence length="244" mass="26116">MNLQGKTILLPRGGSWATTASAEVAKRGAEAVVGELIRFSGPEDSVPLEAASQRLREGHYDWLIVTSPRTVTAIAQMEVPASTRIAAVGQSTAKALAKIGLNAEFVPESEQSARGLVREWPDAAATRILLPRSAIAEPTIRDGLTARGIEVDDPIAYRTIGADLAPELRARIHAGEIDFVFLTSGSTVREFARQVGGDAPVKIVTIGPITTRDARREGLEVTYEAATPNVPAMLDAIEEERKPD</sequence>
<keyword evidence="5 9" id="KW-0627">Porphyrin biosynthesis</keyword>